<dbReference type="SUPFAM" id="SSF53335">
    <property type="entry name" value="S-adenosyl-L-methionine-dependent methyltransferases"/>
    <property type="match status" value="1"/>
</dbReference>
<dbReference type="EMBL" id="JAKEVZ010000002">
    <property type="protein sequence ID" value="MCF1750310.1"/>
    <property type="molecule type" value="Genomic_DNA"/>
</dbReference>
<accession>A0ABS9BQH6</accession>
<dbReference type="NCBIfam" id="TIGR01444">
    <property type="entry name" value="fkbM_fam"/>
    <property type="match status" value="1"/>
</dbReference>
<organism evidence="2 3">
    <name type="scientific">Mariniradius sediminis</name>
    <dbReference type="NCBI Taxonomy" id="2909237"/>
    <lineage>
        <taxon>Bacteria</taxon>
        <taxon>Pseudomonadati</taxon>
        <taxon>Bacteroidota</taxon>
        <taxon>Cytophagia</taxon>
        <taxon>Cytophagales</taxon>
        <taxon>Cyclobacteriaceae</taxon>
        <taxon>Mariniradius</taxon>
    </lineage>
</organism>
<dbReference type="InterPro" id="IPR029063">
    <property type="entry name" value="SAM-dependent_MTases_sf"/>
</dbReference>
<keyword evidence="3" id="KW-1185">Reference proteome</keyword>
<reference evidence="2 3" key="1">
    <citation type="submission" date="2022-01" db="EMBL/GenBank/DDBJ databases">
        <title>Mariniradius saccharolyticus sp. nov., isolated from sediment of a river.</title>
        <authorList>
            <person name="Liu H."/>
        </authorList>
    </citation>
    <scope>NUCLEOTIDE SEQUENCE [LARGE SCALE GENOMIC DNA]</scope>
    <source>
        <strain evidence="2 3">RY-2</strain>
    </source>
</reference>
<feature type="domain" description="Methyltransferase FkbM" evidence="1">
    <location>
        <begin position="91"/>
        <end position="251"/>
    </location>
</feature>
<dbReference type="InterPro" id="IPR052514">
    <property type="entry name" value="SAM-dependent_MTase"/>
</dbReference>
<comment type="caution">
    <text evidence="2">The sequence shown here is derived from an EMBL/GenBank/DDBJ whole genome shotgun (WGS) entry which is preliminary data.</text>
</comment>
<protein>
    <submittedName>
        <fullName evidence="2">FkbM family methyltransferase</fullName>
    </submittedName>
</protein>
<dbReference type="GO" id="GO:0008168">
    <property type="term" value="F:methyltransferase activity"/>
    <property type="evidence" value="ECO:0007669"/>
    <property type="project" value="UniProtKB-KW"/>
</dbReference>
<evidence type="ECO:0000313" key="3">
    <source>
        <dbReference type="Proteomes" id="UP001201449"/>
    </source>
</evidence>
<name>A0ABS9BQH6_9BACT</name>
<dbReference type="Pfam" id="PF05050">
    <property type="entry name" value="Methyltransf_21"/>
    <property type="match status" value="1"/>
</dbReference>
<proteinExistence type="predicted"/>
<dbReference type="CDD" id="cd02440">
    <property type="entry name" value="AdoMet_MTases"/>
    <property type="match status" value="1"/>
</dbReference>
<dbReference type="InterPro" id="IPR006342">
    <property type="entry name" value="FkbM_mtfrase"/>
</dbReference>
<keyword evidence="2" id="KW-0489">Methyltransferase</keyword>
<dbReference type="PANTHER" id="PTHR34203:SF15">
    <property type="entry name" value="SLL1173 PROTEIN"/>
    <property type="match status" value="1"/>
</dbReference>
<evidence type="ECO:0000259" key="1">
    <source>
        <dbReference type="Pfam" id="PF05050"/>
    </source>
</evidence>
<sequence>MKPIKKYFHHHLARPFYEIIRPLQPILNLKKRTFFDKFKVRTQKGTGFWLYNNAFALETEIFWKGFDKINWEMKTREIWEELSKSSRTILDIGANTGVFSILAKASYPNASVFAFEPQPNIFEVLKKNNTINGFDIHCIPLALSDQEGELPFYNTGFSTFEGNNTTHGSLNKEWRTEKQASIIVNVDRLDNFLIKQQVGKVDLVKIDVETLEYEVLKGYGSLLDKHRPILILEIQNQDIGKKVASLFDIHSYFFFWVNEDKGLHSVQSLGENTSQEHLNYLICPEEKQQLVQKFLADV</sequence>
<dbReference type="PANTHER" id="PTHR34203">
    <property type="entry name" value="METHYLTRANSFERASE, FKBM FAMILY PROTEIN"/>
    <property type="match status" value="1"/>
</dbReference>
<dbReference type="Proteomes" id="UP001201449">
    <property type="component" value="Unassembled WGS sequence"/>
</dbReference>
<gene>
    <name evidence="2" type="ORF">L0U89_04435</name>
</gene>
<evidence type="ECO:0000313" key="2">
    <source>
        <dbReference type="EMBL" id="MCF1750310.1"/>
    </source>
</evidence>
<dbReference type="Gene3D" id="3.40.50.150">
    <property type="entry name" value="Vaccinia Virus protein VP39"/>
    <property type="match status" value="1"/>
</dbReference>
<dbReference type="GO" id="GO:0032259">
    <property type="term" value="P:methylation"/>
    <property type="evidence" value="ECO:0007669"/>
    <property type="project" value="UniProtKB-KW"/>
</dbReference>
<keyword evidence="2" id="KW-0808">Transferase</keyword>
<dbReference type="RefSeq" id="WP_234860418.1">
    <property type="nucleotide sequence ID" value="NZ_JAKEVZ010000002.1"/>
</dbReference>